<dbReference type="EMBL" id="JAODUO010000700">
    <property type="protein sequence ID" value="KAK2175885.1"/>
    <property type="molecule type" value="Genomic_DNA"/>
</dbReference>
<evidence type="ECO:0000313" key="2">
    <source>
        <dbReference type="Proteomes" id="UP001209878"/>
    </source>
</evidence>
<name>A0AAD9NMW5_RIDPI</name>
<evidence type="ECO:0000313" key="1">
    <source>
        <dbReference type="EMBL" id="KAK2175885.1"/>
    </source>
</evidence>
<dbReference type="Proteomes" id="UP001209878">
    <property type="component" value="Unassembled WGS sequence"/>
</dbReference>
<keyword evidence="2" id="KW-1185">Reference proteome</keyword>
<dbReference type="AlphaFoldDB" id="A0AAD9NMW5"/>
<sequence length="116" mass="13433">MRRFLPPKRRRFCVRKKRYLYLSTDTLSAEPLVMTPHPSIYRGHVSGSHRLCLYRPTMADQRPASRFAHICFGSISHTRLHHLQWRADTRAPAQSCVHAPSPAHISADRCRTRSVT</sequence>
<gene>
    <name evidence="1" type="ORF">NP493_697g01032</name>
</gene>
<organism evidence="1 2">
    <name type="scientific">Ridgeia piscesae</name>
    <name type="common">Tubeworm</name>
    <dbReference type="NCBI Taxonomy" id="27915"/>
    <lineage>
        <taxon>Eukaryota</taxon>
        <taxon>Metazoa</taxon>
        <taxon>Spiralia</taxon>
        <taxon>Lophotrochozoa</taxon>
        <taxon>Annelida</taxon>
        <taxon>Polychaeta</taxon>
        <taxon>Sedentaria</taxon>
        <taxon>Canalipalpata</taxon>
        <taxon>Sabellida</taxon>
        <taxon>Siboglinidae</taxon>
        <taxon>Ridgeia</taxon>
    </lineage>
</organism>
<protein>
    <submittedName>
        <fullName evidence="1">Uncharacterized protein</fullName>
    </submittedName>
</protein>
<reference evidence="1" key="1">
    <citation type="journal article" date="2023" name="Mol. Biol. Evol.">
        <title>Third-Generation Sequencing Reveals the Adaptive Role of the Epigenome in Three Deep-Sea Polychaetes.</title>
        <authorList>
            <person name="Perez M."/>
            <person name="Aroh O."/>
            <person name="Sun Y."/>
            <person name="Lan Y."/>
            <person name="Juniper S.K."/>
            <person name="Young C.R."/>
            <person name="Angers B."/>
            <person name="Qian P.Y."/>
        </authorList>
    </citation>
    <scope>NUCLEOTIDE SEQUENCE</scope>
    <source>
        <strain evidence="1">R07B-5</strain>
    </source>
</reference>
<comment type="caution">
    <text evidence="1">The sequence shown here is derived from an EMBL/GenBank/DDBJ whole genome shotgun (WGS) entry which is preliminary data.</text>
</comment>
<proteinExistence type="predicted"/>
<accession>A0AAD9NMW5</accession>